<comment type="caution">
    <text evidence="3">The sequence shown here is derived from an EMBL/GenBank/DDBJ whole genome shotgun (WGS) entry which is preliminary data.</text>
</comment>
<organism evidence="3 4">
    <name type="scientific">Ophiophagus hannah</name>
    <name type="common">King cobra</name>
    <name type="synonym">Naja hannah</name>
    <dbReference type="NCBI Taxonomy" id="8665"/>
    <lineage>
        <taxon>Eukaryota</taxon>
        <taxon>Metazoa</taxon>
        <taxon>Chordata</taxon>
        <taxon>Craniata</taxon>
        <taxon>Vertebrata</taxon>
        <taxon>Euteleostomi</taxon>
        <taxon>Lepidosauria</taxon>
        <taxon>Squamata</taxon>
        <taxon>Bifurcata</taxon>
        <taxon>Unidentata</taxon>
        <taxon>Episquamata</taxon>
        <taxon>Toxicofera</taxon>
        <taxon>Serpentes</taxon>
        <taxon>Colubroidea</taxon>
        <taxon>Elapidae</taxon>
        <taxon>Elapinae</taxon>
        <taxon>Ophiophagus</taxon>
    </lineage>
</organism>
<feature type="domain" description="Maestro-like HEAT-repeats" evidence="2">
    <location>
        <begin position="35"/>
        <end position="181"/>
    </location>
</feature>
<evidence type="ECO:0000259" key="2">
    <source>
        <dbReference type="Pfam" id="PF21047"/>
    </source>
</evidence>
<proteinExistence type="predicted"/>
<reference evidence="3 4" key="1">
    <citation type="journal article" date="2013" name="Proc. Natl. Acad. Sci. U.S.A.">
        <title>The king cobra genome reveals dynamic gene evolution and adaptation in the snake venom system.</title>
        <authorList>
            <person name="Vonk F.J."/>
            <person name="Casewell N.R."/>
            <person name="Henkel C.V."/>
            <person name="Heimberg A.M."/>
            <person name="Jansen H.J."/>
            <person name="McCleary R.J."/>
            <person name="Kerkkamp H.M."/>
            <person name="Vos R.A."/>
            <person name="Guerreiro I."/>
            <person name="Calvete J.J."/>
            <person name="Wuster W."/>
            <person name="Woods A.E."/>
            <person name="Logan J.M."/>
            <person name="Harrison R.A."/>
            <person name="Castoe T.A."/>
            <person name="de Koning A.P."/>
            <person name="Pollock D.D."/>
            <person name="Yandell M."/>
            <person name="Calderon D."/>
            <person name="Renjifo C."/>
            <person name="Currier R.B."/>
            <person name="Salgado D."/>
            <person name="Pla D."/>
            <person name="Sanz L."/>
            <person name="Hyder A.S."/>
            <person name="Ribeiro J.M."/>
            <person name="Arntzen J.W."/>
            <person name="van den Thillart G.E."/>
            <person name="Boetzer M."/>
            <person name="Pirovano W."/>
            <person name="Dirks R.P."/>
            <person name="Spaink H.P."/>
            <person name="Duboule D."/>
            <person name="McGlinn E."/>
            <person name="Kini R.M."/>
            <person name="Richardson M.K."/>
        </authorList>
    </citation>
    <scope>NUCLEOTIDE SEQUENCE</scope>
    <source>
        <tissue evidence="3">Blood</tissue>
    </source>
</reference>
<dbReference type="SUPFAM" id="SSF48371">
    <property type="entry name" value="ARM repeat"/>
    <property type="match status" value="1"/>
</dbReference>
<dbReference type="OrthoDB" id="9421177at2759"/>
<name>V8N8U0_OPHHA</name>
<evidence type="ECO:0000313" key="4">
    <source>
        <dbReference type="Proteomes" id="UP000018936"/>
    </source>
</evidence>
<feature type="non-terminal residue" evidence="3">
    <location>
        <position position="1"/>
    </location>
</feature>
<dbReference type="PANTHER" id="PTHR23120:SF18">
    <property type="entry name" value="MAESTRO HEAT-LIKE REPEAT FAMILY MEMBER 8"/>
    <property type="match status" value="1"/>
</dbReference>
<dbReference type="PANTHER" id="PTHR23120">
    <property type="entry name" value="MAESTRO-RELATED HEAT DOMAIN-CONTAINING"/>
    <property type="match status" value="1"/>
</dbReference>
<dbReference type="AlphaFoldDB" id="V8N8U0"/>
<dbReference type="GO" id="GO:0005737">
    <property type="term" value="C:cytoplasm"/>
    <property type="evidence" value="ECO:0007669"/>
    <property type="project" value="TreeGrafter"/>
</dbReference>
<sequence>TKSKFSHLGHLVAILGICCVAKLDQKNVHTDVIKWKHQEFLETWNPMVFLKNPSRVAEVFSIYFSPREKTDFLLTVLDGLTDTCSNFSLAATESLLASIARTCGPEMEKVPDIIEGICSRLNLIRRPSTRRLLMKLVGLLAGRTEHLDTVISSLLEHSISTDSSPSELWRSLSAEEMIEEQLLENLLSRLQSQHKMELQPPSLSISLTQALYEVISVLESRDTIQGLFPELLMTFLVELHFRSQRDSLPDVDVLQQCGQVKEPCYIFAALRLSGSWICYFLSSAKTLLHYQDIDQFPSEQIFESLEEWTQNSSPDIRSLALRALGILAIHPDKVRKGLRPGCDAGEGEGQHITTTLCDAACCCSQADAKVRNSAIVLFAELPNMVKKKEKYLIQEQGCQDALLRCFRFLGWSLPKKISSKKAWHDHPHDPDPSVRMAAMEAMQMVQDACGGPSITLQSQTHFNLDREERLFSQGHWEAPDPSLTHRWNPSSPVSHRIVTGFVRRRQSGAARQT</sequence>
<feature type="signal peptide" evidence="1">
    <location>
        <begin position="1"/>
        <end position="25"/>
    </location>
</feature>
<dbReference type="EMBL" id="AZIM01006418">
    <property type="protein sequence ID" value="ETE58689.1"/>
    <property type="molecule type" value="Genomic_DNA"/>
</dbReference>
<gene>
    <name evidence="3" type="ORF">L345_15590</name>
</gene>
<dbReference type="Proteomes" id="UP000018936">
    <property type="component" value="Unassembled WGS sequence"/>
</dbReference>
<evidence type="ECO:0000256" key="1">
    <source>
        <dbReference type="SAM" id="SignalP"/>
    </source>
</evidence>
<dbReference type="InterPro" id="IPR016024">
    <property type="entry name" value="ARM-type_fold"/>
</dbReference>
<dbReference type="InterPro" id="IPR011989">
    <property type="entry name" value="ARM-like"/>
</dbReference>
<evidence type="ECO:0000313" key="3">
    <source>
        <dbReference type="EMBL" id="ETE58689.1"/>
    </source>
</evidence>
<dbReference type="Pfam" id="PF21047">
    <property type="entry name" value="HEAT_Maestro"/>
    <property type="match status" value="1"/>
</dbReference>
<dbReference type="InterPro" id="IPR045206">
    <property type="entry name" value="Maestro_heat-like_prot"/>
</dbReference>
<protein>
    <recommendedName>
        <fullName evidence="2">Maestro-like HEAT-repeats domain-containing protein</fullName>
    </recommendedName>
</protein>
<accession>V8N8U0</accession>
<dbReference type="Gene3D" id="1.25.10.10">
    <property type="entry name" value="Leucine-rich Repeat Variant"/>
    <property type="match status" value="1"/>
</dbReference>
<keyword evidence="4" id="KW-1185">Reference proteome</keyword>
<feature type="chain" id="PRO_5004770557" description="Maestro-like HEAT-repeats domain-containing protein" evidence="1">
    <location>
        <begin position="26"/>
        <end position="513"/>
    </location>
</feature>
<dbReference type="InterPro" id="IPR048465">
    <property type="entry name" value="Maestro-like_HEAT"/>
</dbReference>
<keyword evidence="1" id="KW-0732">Signal</keyword>